<dbReference type="HOGENOM" id="CLU_038610_0_0_1"/>
<organism evidence="8 9">
    <name type="scientific">Pseudallescheria apiosperma</name>
    <name type="common">Scedosporium apiospermum</name>
    <dbReference type="NCBI Taxonomy" id="563466"/>
    <lineage>
        <taxon>Eukaryota</taxon>
        <taxon>Fungi</taxon>
        <taxon>Dikarya</taxon>
        <taxon>Ascomycota</taxon>
        <taxon>Pezizomycotina</taxon>
        <taxon>Sordariomycetes</taxon>
        <taxon>Hypocreomycetidae</taxon>
        <taxon>Microascales</taxon>
        <taxon>Microascaceae</taxon>
        <taxon>Scedosporium</taxon>
    </lineage>
</organism>
<dbReference type="PROSITE" id="PS00463">
    <property type="entry name" value="ZN2_CY6_FUNGAL_1"/>
    <property type="match status" value="1"/>
</dbReference>
<dbReference type="GO" id="GO:0000981">
    <property type="term" value="F:DNA-binding transcription factor activity, RNA polymerase II-specific"/>
    <property type="evidence" value="ECO:0007669"/>
    <property type="project" value="InterPro"/>
</dbReference>
<reference evidence="8 9" key="1">
    <citation type="journal article" date="2014" name="Genome Announc.">
        <title>Draft genome sequence of the pathogenic fungus Scedosporium apiospermum.</title>
        <authorList>
            <person name="Vandeputte P."/>
            <person name="Ghamrawi S."/>
            <person name="Rechenmann M."/>
            <person name="Iltis A."/>
            <person name="Giraud S."/>
            <person name="Fleury M."/>
            <person name="Thornton C."/>
            <person name="Delhaes L."/>
            <person name="Meyer W."/>
            <person name="Papon N."/>
            <person name="Bouchara J.P."/>
        </authorList>
    </citation>
    <scope>NUCLEOTIDE SEQUENCE [LARGE SCALE GENOMIC DNA]</scope>
    <source>
        <strain evidence="8 9">IHEM 14462</strain>
    </source>
</reference>
<evidence type="ECO:0000313" key="8">
    <source>
        <dbReference type="EMBL" id="KEZ45202.1"/>
    </source>
</evidence>
<feature type="compositionally biased region" description="Low complexity" evidence="6">
    <location>
        <begin position="54"/>
        <end position="69"/>
    </location>
</feature>
<evidence type="ECO:0000313" key="9">
    <source>
        <dbReference type="Proteomes" id="UP000028545"/>
    </source>
</evidence>
<proteinExistence type="predicted"/>
<dbReference type="PROSITE" id="PS50048">
    <property type="entry name" value="ZN2_CY6_FUNGAL_2"/>
    <property type="match status" value="1"/>
</dbReference>
<evidence type="ECO:0000259" key="7">
    <source>
        <dbReference type="PROSITE" id="PS50048"/>
    </source>
</evidence>
<keyword evidence="4" id="KW-0804">Transcription</keyword>
<gene>
    <name evidence="8" type="ORF">SAPIO_CDS2662</name>
</gene>
<dbReference type="CDD" id="cd12148">
    <property type="entry name" value="fungal_TF_MHR"/>
    <property type="match status" value="1"/>
</dbReference>
<dbReference type="EMBL" id="JOWA01000086">
    <property type="protein sequence ID" value="KEZ45202.1"/>
    <property type="molecule type" value="Genomic_DNA"/>
</dbReference>
<dbReference type="GO" id="GO:0008270">
    <property type="term" value="F:zinc ion binding"/>
    <property type="evidence" value="ECO:0007669"/>
    <property type="project" value="InterPro"/>
</dbReference>
<dbReference type="SUPFAM" id="SSF57701">
    <property type="entry name" value="Zn2/Cys6 DNA-binding domain"/>
    <property type="match status" value="1"/>
</dbReference>
<dbReference type="OrthoDB" id="3522308at2759"/>
<dbReference type="VEuPathDB" id="FungiDB:SAPIO_CDS2662"/>
<dbReference type="OMA" id="REATWNY"/>
<keyword evidence="9" id="KW-1185">Reference proteome</keyword>
<dbReference type="Gene3D" id="4.10.240.10">
    <property type="entry name" value="Zn(2)-C6 fungal-type DNA-binding domain"/>
    <property type="match status" value="1"/>
</dbReference>
<keyword evidence="2" id="KW-0479">Metal-binding</keyword>
<dbReference type="Pfam" id="PF04082">
    <property type="entry name" value="Fungal_trans"/>
    <property type="match status" value="1"/>
</dbReference>
<evidence type="ECO:0000256" key="1">
    <source>
        <dbReference type="ARBA" id="ARBA00004123"/>
    </source>
</evidence>
<dbReference type="GO" id="GO:0006351">
    <property type="term" value="P:DNA-templated transcription"/>
    <property type="evidence" value="ECO:0007669"/>
    <property type="project" value="InterPro"/>
</dbReference>
<comment type="caution">
    <text evidence="8">The sequence shown here is derived from an EMBL/GenBank/DDBJ whole genome shotgun (WGS) entry which is preliminary data.</text>
</comment>
<dbReference type="PANTHER" id="PTHR47338:SF20">
    <property type="entry name" value="ZN(II)2CYS6 TRANSCRIPTION FACTOR (EUROFUNG)"/>
    <property type="match status" value="1"/>
</dbReference>
<protein>
    <recommendedName>
        <fullName evidence="7">Zn(2)-C6 fungal-type domain-containing protein</fullName>
    </recommendedName>
</protein>
<keyword evidence="5" id="KW-0539">Nucleus</keyword>
<dbReference type="GeneID" id="27721734"/>
<comment type="subcellular location">
    <subcellularLocation>
        <location evidence="1">Nucleus</location>
    </subcellularLocation>
</comment>
<dbReference type="Pfam" id="PF00172">
    <property type="entry name" value="Zn_clus"/>
    <property type="match status" value="1"/>
</dbReference>
<evidence type="ECO:0000256" key="2">
    <source>
        <dbReference type="ARBA" id="ARBA00022723"/>
    </source>
</evidence>
<feature type="domain" description="Zn(2)-C6 fungal-type" evidence="7">
    <location>
        <begin position="75"/>
        <end position="105"/>
    </location>
</feature>
<evidence type="ECO:0000256" key="3">
    <source>
        <dbReference type="ARBA" id="ARBA00023015"/>
    </source>
</evidence>
<dbReference type="GO" id="GO:0003677">
    <property type="term" value="F:DNA binding"/>
    <property type="evidence" value="ECO:0007669"/>
    <property type="project" value="InterPro"/>
</dbReference>
<dbReference type="PANTHER" id="PTHR47338">
    <property type="entry name" value="ZN(II)2CYS6 TRANSCRIPTION FACTOR (EUROFUNG)-RELATED"/>
    <property type="match status" value="1"/>
</dbReference>
<dbReference type="AlphaFoldDB" id="A0A084GCZ0"/>
<dbReference type="InterPro" id="IPR007219">
    <property type="entry name" value="XnlR_reg_dom"/>
</dbReference>
<accession>A0A084GCZ0</accession>
<dbReference type="RefSeq" id="XP_016645001.1">
    <property type="nucleotide sequence ID" value="XM_016785625.1"/>
</dbReference>
<dbReference type="InterPro" id="IPR001138">
    <property type="entry name" value="Zn2Cys6_DnaBD"/>
</dbReference>
<dbReference type="Proteomes" id="UP000028545">
    <property type="component" value="Unassembled WGS sequence"/>
</dbReference>
<sequence length="598" mass="64320">MIPLDSTSSWLLPCAPGAFLPCYISTNDVLFSGTQGANFSSQPPTPSREFSNMQSQASSPGSSAGAPPQTRASRACEKCTRAKKKCDKGVPSCSRCTRLVTKCIYDYTLIPPTLSIAGDQPLVNLYVSGSSTDLSRFNLLDPSSRVTAEQIHVLLASHGVGWRDIVTDYFQTMHKWFAVVQTECFDAKLDAHSSSIFQDPPVVPNVAGSPSGSTRGADKADPAELATVFACMYLCAQWAESTANTPNPTGASNSMSTKDLYVSIKRAFSLLKATARPSVELVQCGLLLAIYEHGEGEVLRAYSTFSEAVAMSSTLGVRPGEYEQIADDLPVSPADEQLRVLYWALFIWDKVCHLDRAIMPLPIFLPEPSPSALLPLDNYVSGNILNPEQVHRIPMRAPLSAPVSTTPLGDFQRSCQAAALLSRALDWRASCEGSRDETPVPEVFSALDMEAREMAEVMIIQECRTPCGDATAMCLSLLILLSSTILESSDIVLTAPDITLKALSTLNFSIRLVLDAYSSLAHGCATPLLHPAGAAQQLHAQSSKLPTLRLPLPSAAHAVHSAALASEAFTPVGEGEVATLRNMLASLGQRWGIARRMR</sequence>
<dbReference type="KEGG" id="sapo:SAPIO_CDS2662"/>
<dbReference type="CDD" id="cd00067">
    <property type="entry name" value="GAL4"/>
    <property type="match status" value="1"/>
</dbReference>
<keyword evidence="3" id="KW-0805">Transcription regulation</keyword>
<dbReference type="SMART" id="SM00066">
    <property type="entry name" value="GAL4"/>
    <property type="match status" value="1"/>
</dbReference>
<evidence type="ECO:0000256" key="4">
    <source>
        <dbReference type="ARBA" id="ARBA00023163"/>
    </source>
</evidence>
<feature type="region of interest" description="Disordered" evidence="6">
    <location>
        <begin position="35"/>
        <end position="70"/>
    </location>
</feature>
<feature type="compositionally biased region" description="Polar residues" evidence="6">
    <location>
        <begin position="35"/>
        <end position="53"/>
    </location>
</feature>
<evidence type="ECO:0000256" key="6">
    <source>
        <dbReference type="SAM" id="MobiDB-lite"/>
    </source>
</evidence>
<dbReference type="InterPro" id="IPR036864">
    <property type="entry name" value="Zn2-C6_fun-type_DNA-bd_sf"/>
</dbReference>
<dbReference type="GO" id="GO:0005634">
    <property type="term" value="C:nucleus"/>
    <property type="evidence" value="ECO:0007669"/>
    <property type="project" value="UniProtKB-SubCell"/>
</dbReference>
<name>A0A084GCZ0_PSEDA</name>
<evidence type="ECO:0000256" key="5">
    <source>
        <dbReference type="ARBA" id="ARBA00023242"/>
    </source>
</evidence>
<dbReference type="InterPro" id="IPR050815">
    <property type="entry name" value="TF_fung"/>
</dbReference>